<feature type="coiled-coil region" evidence="2">
    <location>
        <begin position="882"/>
        <end position="1095"/>
    </location>
</feature>
<sequence>MTFSSSAAEWGNASEKEIRAPFLYARHPDQALRGPLPAPLATTKTAESLLSRRFPLAHRFRQETKDTEKQIIRAPKSSVLGSSQNLCGVVSDLRCDLGSTTAVLIYSVHPRRWNGLPDPGGIRGIFLSITEATGEEAQSFAVEVQPKVVDSTKAGSDSSSRPIKVEGEEQTLSNGGLHQEEETALDGEFIKVEKEPTAEGDKGEPATSMVRSSSGSLVGQDLLEAQEKVKTLGLELQRIAEELQNSETERARLKDDVDVTKEKLDKSEKQCVELELSQKKLQQSIEEIEQNNTSQLTALQEALGAQEYKHKELMDMKVAFDGLSADLESSRKKMQELEEELQAWAGATVEGAPIELATRSPQRRVRPRWPRSEGRARTRTTSPPGRKRAADGGLLGDGAGLHQHPPPRLLWHPVRGPGRHEAPHGPGPRALTPLRGTITASGDLVPLSYVAGVLIGRPNSRVRARDGTVLTGMEALRADIVNGTSMGAALAAIVCYDANVLAVASEITSAMFCEVMLGIRRLGVREVAKQNAKEMEDQMASLQEELKGLHEKIDENQKVEEALQTTTMKLSEVQAELELSMSHVLDLEQKIAAGESVTSELTHELNLHKASELRLREDIEALENLFSTAKEEFHLKVSSLEDIELKLHEETKKRKSIEENLNNQDSVLKELCDDLETKLKLSDENFSEADTLLSLALSQNAELEERLKSLEEAQKESGTVLATATGRNLELEDIVRASAAAEEEAKSQFREIEVRLLSEEQKTLKLQQKLNFSELKNNDADREVNELNEKVAELMAALKGAEEESTQVKTQLKDYEAKIVEFESNLAESSLKNSQLEQELKGLAEKCAEHEDRDHTSHQRSLELEDLIQLSNTKVEDSGKKVSELEMLLQTTNYRIQELEDQVKVSETKYDNIVAELRNNSEKLSEVGAELEAFQAKVSSLEIALKASQEKGQELIETVNVLEEEKRKYEDAAKSANEKLSESQTLLQVLQNELKETNDKLVGIEKDLEASGVRETEVTEKLKSAEEQLEQHVKVIEEVTARKSELELLHESLAKDSELKLQDATVTIAQRDSEANDLYEKLKSLEDQVVKAAEREDDQLIIEREASLKSQLDESAGKLGSLEATANELKSRVGELEEKAGQSLAESEVLDETNRVQKQELRVPSEPVLRRESQLSEAIEKFRQRDDEATDLSEKLHEVETQLKTYEEQVGEAAVSNETLKAEPEVALSNLKNLERTVEELESKYVQIERENEGLAETNLKHTQDLATYENKRTVPSPKLIKKLKKNIKMLYIIQMEVQLKEQKSHEEALIADMESVKAGLSEKFLLQTRIAELEEQLILAKTKFSEEVESIKMAATEREAEISSQVEEQARKLEERDHLAEQLRQLQQDFNLSQATITEQKEALSIKESEREAAVKHSLSEVEAKHEQIMLLKKQLEELEQKLQLTEAKFTEN</sequence>
<dbReference type="Gene3D" id="1.20.200.10">
    <property type="entry name" value="Fumarase/aspartase (Central domain)"/>
    <property type="match status" value="1"/>
</dbReference>
<dbReference type="EMBL" id="JAINDJ010000008">
    <property type="protein sequence ID" value="KAG9439443.1"/>
    <property type="molecule type" value="Genomic_DNA"/>
</dbReference>
<evidence type="ECO:0000313" key="4">
    <source>
        <dbReference type="EMBL" id="KAG9439443.1"/>
    </source>
</evidence>
<feature type="coiled-coil region" evidence="2">
    <location>
        <begin position="525"/>
        <end position="576"/>
    </location>
</feature>
<feature type="coiled-coil region" evidence="2">
    <location>
        <begin position="1119"/>
        <end position="1146"/>
    </location>
</feature>
<name>A0AAV7DWT7_ARIFI</name>
<dbReference type="PANTHER" id="PTHR43049">
    <property type="entry name" value="EARLY ENDOSOME ANTIGEN"/>
    <property type="match status" value="1"/>
</dbReference>
<dbReference type="SUPFAM" id="SSF48557">
    <property type="entry name" value="L-aspartase-like"/>
    <property type="match status" value="1"/>
</dbReference>
<feature type="region of interest" description="Disordered" evidence="3">
    <location>
        <begin position="150"/>
        <end position="215"/>
    </location>
</feature>
<evidence type="ECO:0000313" key="5">
    <source>
        <dbReference type="Proteomes" id="UP000825729"/>
    </source>
</evidence>
<dbReference type="Gene3D" id="1.10.275.10">
    <property type="entry name" value="Fumarase/aspartase (N-terminal domain)"/>
    <property type="match status" value="1"/>
</dbReference>
<dbReference type="InterPro" id="IPR022313">
    <property type="entry name" value="Phe/His_NH3-lyase_AS"/>
</dbReference>
<evidence type="ECO:0000256" key="3">
    <source>
        <dbReference type="SAM" id="MobiDB-lite"/>
    </source>
</evidence>
<proteinExistence type="inferred from homology"/>
<feature type="coiled-coil region" evidence="2">
    <location>
        <begin position="1189"/>
        <end position="1258"/>
    </location>
</feature>
<feature type="coiled-coil region" evidence="2">
    <location>
        <begin position="770"/>
        <end position="853"/>
    </location>
</feature>
<dbReference type="Proteomes" id="UP000825729">
    <property type="component" value="Unassembled WGS sequence"/>
</dbReference>
<dbReference type="InterPro" id="IPR024083">
    <property type="entry name" value="Fumarase/histidase_N"/>
</dbReference>
<dbReference type="GO" id="GO:0016841">
    <property type="term" value="F:ammonia-lyase activity"/>
    <property type="evidence" value="ECO:0007669"/>
    <property type="project" value="InterPro"/>
</dbReference>
<evidence type="ECO:0000256" key="1">
    <source>
        <dbReference type="ARBA" id="ARBA00007238"/>
    </source>
</evidence>
<evidence type="ECO:0000256" key="2">
    <source>
        <dbReference type="SAM" id="Coils"/>
    </source>
</evidence>
<protein>
    <submittedName>
        <fullName evidence="4">Uncharacterized protein</fullName>
    </submittedName>
</protein>
<organism evidence="4 5">
    <name type="scientific">Aristolochia fimbriata</name>
    <name type="common">White veined hardy Dutchman's pipe vine</name>
    <dbReference type="NCBI Taxonomy" id="158543"/>
    <lineage>
        <taxon>Eukaryota</taxon>
        <taxon>Viridiplantae</taxon>
        <taxon>Streptophyta</taxon>
        <taxon>Embryophyta</taxon>
        <taxon>Tracheophyta</taxon>
        <taxon>Spermatophyta</taxon>
        <taxon>Magnoliopsida</taxon>
        <taxon>Magnoliidae</taxon>
        <taxon>Piperales</taxon>
        <taxon>Aristolochiaceae</taxon>
        <taxon>Aristolochia</taxon>
    </lineage>
</organism>
<comment type="similarity">
    <text evidence="1">Belongs to the PAL/histidase family.</text>
</comment>
<feature type="compositionally biased region" description="Basic and acidic residues" evidence="3">
    <location>
        <begin position="188"/>
        <end position="204"/>
    </location>
</feature>
<dbReference type="InterPro" id="IPR001106">
    <property type="entry name" value="Aromatic_Lyase"/>
</dbReference>
<dbReference type="PROSITE" id="PS00488">
    <property type="entry name" value="PAL_HISTIDASE"/>
    <property type="match status" value="1"/>
</dbReference>
<keyword evidence="5" id="KW-1185">Reference proteome</keyword>
<gene>
    <name evidence="4" type="ORF">H6P81_019608</name>
</gene>
<feature type="coiled-coil region" evidence="2">
    <location>
        <begin position="222"/>
        <end position="291"/>
    </location>
</feature>
<keyword evidence="2" id="KW-0175">Coiled coil</keyword>
<dbReference type="PANTHER" id="PTHR43049:SF1">
    <property type="entry name" value="EARLY ENDOSOME ANTIGEN"/>
    <property type="match status" value="1"/>
</dbReference>
<feature type="coiled-coil region" evidence="2">
    <location>
        <begin position="693"/>
        <end position="720"/>
    </location>
</feature>
<feature type="region of interest" description="Disordered" evidence="3">
    <location>
        <begin position="360"/>
        <end position="406"/>
    </location>
</feature>
<reference evidence="4 5" key="1">
    <citation type="submission" date="2021-07" db="EMBL/GenBank/DDBJ databases">
        <title>The Aristolochia fimbriata genome: insights into angiosperm evolution, floral development and chemical biosynthesis.</title>
        <authorList>
            <person name="Jiao Y."/>
        </authorList>
    </citation>
    <scope>NUCLEOTIDE SEQUENCE [LARGE SCALE GENOMIC DNA]</scope>
    <source>
        <strain evidence="4">IBCAS-2021</strain>
        <tissue evidence="4">Leaf</tissue>
    </source>
</reference>
<dbReference type="InterPro" id="IPR008948">
    <property type="entry name" value="L-Aspartase-like"/>
</dbReference>
<dbReference type="Pfam" id="PF00221">
    <property type="entry name" value="Lyase_aromatic"/>
    <property type="match status" value="1"/>
</dbReference>
<accession>A0AAV7DWT7</accession>
<feature type="coiled-coil region" evidence="2">
    <location>
        <begin position="1420"/>
        <end position="1450"/>
    </location>
</feature>
<feature type="coiled-coil region" evidence="2">
    <location>
        <begin position="320"/>
        <end position="347"/>
    </location>
</feature>
<feature type="coiled-coil region" evidence="2">
    <location>
        <begin position="612"/>
        <end position="660"/>
    </location>
</feature>
<comment type="caution">
    <text evidence="4">The sequence shown here is derived from an EMBL/GenBank/DDBJ whole genome shotgun (WGS) entry which is preliminary data.</text>
</comment>
<dbReference type="Gene3D" id="1.20.5.170">
    <property type="match status" value="1"/>
</dbReference>